<dbReference type="Pfam" id="PF00698">
    <property type="entry name" value="Acyl_transf_1"/>
    <property type="match status" value="1"/>
</dbReference>
<dbReference type="PANTHER" id="PTHR42681:SF1">
    <property type="entry name" value="MALONYL-COA-ACYL CARRIER PROTEIN TRANSACYLASE, MITOCHONDRIAL"/>
    <property type="match status" value="1"/>
</dbReference>
<dbReference type="Gene3D" id="3.40.366.10">
    <property type="entry name" value="Malonyl-Coenzyme A Acyl Carrier Protein, domain 2"/>
    <property type="match status" value="1"/>
</dbReference>
<evidence type="ECO:0000256" key="4">
    <source>
        <dbReference type="PIRNR" id="PIRNR000446"/>
    </source>
</evidence>
<dbReference type="GO" id="GO:0004314">
    <property type="term" value="F:[acyl-carrier-protein] S-malonyltransferase activity"/>
    <property type="evidence" value="ECO:0007669"/>
    <property type="project" value="UniProtKB-EC"/>
</dbReference>
<accession>S5DYD1</accession>
<dbReference type="SUPFAM" id="SSF55048">
    <property type="entry name" value="Probable ACP-binding domain of malonyl-CoA ACP transacylase"/>
    <property type="match status" value="1"/>
</dbReference>
<evidence type="ECO:0000256" key="2">
    <source>
        <dbReference type="ARBA" id="ARBA00023315"/>
    </source>
</evidence>
<protein>
    <recommendedName>
        <fullName evidence="4">Malonyl CoA-acyl carrier protein transacylase</fullName>
        <ecNumber evidence="4">2.3.1.39</ecNumber>
    </recommendedName>
</protein>
<name>S5DYD1_9ACTN</name>
<dbReference type="InterPro" id="IPR014043">
    <property type="entry name" value="Acyl_transferase_dom"/>
</dbReference>
<feature type="active site" evidence="5">
    <location>
        <position position="198"/>
    </location>
</feature>
<dbReference type="InterPro" id="IPR001227">
    <property type="entry name" value="Ac_transferase_dom_sf"/>
</dbReference>
<evidence type="ECO:0000259" key="6">
    <source>
        <dbReference type="SMART" id="SM00827"/>
    </source>
</evidence>
<dbReference type="InterPro" id="IPR016035">
    <property type="entry name" value="Acyl_Trfase/lysoPLipase"/>
</dbReference>
<feature type="active site" evidence="5">
    <location>
        <position position="88"/>
    </location>
</feature>
<evidence type="ECO:0000313" key="7">
    <source>
        <dbReference type="EMBL" id="AGQ19942.1"/>
    </source>
</evidence>
<keyword evidence="1 4" id="KW-0808">Transferase</keyword>
<keyword evidence="2 4" id="KW-0012">Acyltransferase</keyword>
<comment type="similarity">
    <text evidence="4">Belongs to the fabD family.</text>
</comment>
<dbReference type="AlphaFoldDB" id="S5DYD1"/>
<dbReference type="GO" id="GO:0005829">
    <property type="term" value="C:cytosol"/>
    <property type="evidence" value="ECO:0007669"/>
    <property type="project" value="TreeGrafter"/>
</dbReference>
<comment type="catalytic activity">
    <reaction evidence="3 4">
        <text>holo-[ACP] + malonyl-CoA = malonyl-[ACP] + CoA</text>
        <dbReference type="Rhea" id="RHEA:41792"/>
        <dbReference type="Rhea" id="RHEA-COMP:9623"/>
        <dbReference type="Rhea" id="RHEA-COMP:9685"/>
        <dbReference type="ChEBI" id="CHEBI:57287"/>
        <dbReference type="ChEBI" id="CHEBI:57384"/>
        <dbReference type="ChEBI" id="CHEBI:64479"/>
        <dbReference type="ChEBI" id="CHEBI:78449"/>
        <dbReference type="EC" id="2.3.1.39"/>
    </reaction>
</comment>
<dbReference type="InterPro" id="IPR050858">
    <property type="entry name" value="Mal-CoA-ACP_Trans/PKS_FabD"/>
</dbReference>
<dbReference type="InterPro" id="IPR016036">
    <property type="entry name" value="Malonyl_transacylase_ACP-bd"/>
</dbReference>
<evidence type="ECO:0000256" key="3">
    <source>
        <dbReference type="ARBA" id="ARBA00048462"/>
    </source>
</evidence>
<dbReference type="InterPro" id="IPR024925">
    <property type="entry name" value="Malonyl_CoA-ACP_transAc"/>
</dbReference>
<sequence length="301" mass="33451">MRWVGMFPGQGSQEIGMGNELLEKYDELLINTFEETLGWSLKDIINSEDPELIKKTNIAQPYIFSVSYCYGIETINNLGNPAALIGHSLGEYTALCLSGYLDFKDTLKVIAVRGEEMQKAVENSNTTMAAVLTSDLETTIEEIEKLNNQGIQIWISNFNDPSQIVISSYIDDMNYLKSNPKALGAKRVIPLDVAGAFHTEIVSSAKKPLEDTLNEIDISKGNIPVYMNVDAKKVEVSTLKENLVNQIDSSVLFNQQIEYVNKDIDPDLWCHIGPGNVTAGMVRKSISYKDLKVINSLESSK</sequence>
<dbReference type="EMBL" id="KC811147">
    <property type="protein sequence ID" value="AGQ19942.1"/>
    <property type="molecule type" value="Genomic_DNA"/>
</dbReference>
<reference evidence="7" key="1">
    <citation type="journal article" date="2013" name="Sci. Rep.">
        <title>Metagenomics uncovers a new group of low GC and ultra-small marine Actinobacteria.</title>
        <authorList>
            <person name="Ghai R."/>
            <person name="Mizuno C.M."/>
            <person name="Picazo A."/>
            <person name="Camacho A."/>
            <person name="Rodriguez-Valera F."/>
        </authorList>
    </citation>
    <scope>NUCLEOTIDE SEQUENCE</scope>
</reference>
<proteinExistence type="inferred from homology"/>
<evidence type="ECO:0000256" key="5">
    <source>
        <dbReference type="PIRSR" id="PIRSR000446-1"/>
    </source>
</evidence>
<dbReference type="Gene3D" id="3.30.70.250">
    <property type="entry name" value="Malonyl-CoA ACP transacylase, ACP-binding"/>
    <property type="match status" value="1"/>
</dbReference>
<dbReference type="PANTHER" id="PTHR42681">
    <property type="entry name" value="MALONYL-COA-ACYL CARRIER PROTEIN TRANSACYLASE, MITOCHONDRIAL"/>
    <property type="match status" value="1"/>
</dbReference>
<dbReference type="PIRSF" id="PIRSF000446">
    <property type="entry name" value="Mct"/>
    <property type="match status" value="1"/>
</dbReference>
<dbReference type="SUPFAM" id="SSF52151">
    <property type="entry name" value="FabD/lysophospholipase-like"/>
    <property type="match status" value="1"/>
</dbReference>
<evidence type="ECO:0000256" key="1">
    <source>
        <dbReference type="ARBA" id="ARBA00022679"/>
    </source>
</evidence>
<organism evidence="7">
    <name type="scientific">Candidatus Actinomarina minuta</name>
    <dbReference type="NCBI Taxonomy" id="1389454"/>
    <lineage>
        <taxon>Bacteria</taxon>
        <taxon>Bacillati</taxon>
        <taxon>Actinomycetota</taxon>
        <taxon>Actinomycetes</taxon>
        <taxon>Candidatus Actinomarinidae</taxon>
        <taxon>Candidatus Actinomarinales</taxon>
        <taxon>Candidatus Actinomarineae</taxon>
        <taxon>Candidatus Actinomarinaceae</taxon>
        <taxon>Candidatus Actinomarina</taxon>
    </lineage>
</organism>
<dbReference type="GO" id="GO:0006633">
    <property type="term" value="P:fatty acid biosynthetic process"/>
    <property type="evidence" value="ECO:0007669"/>
    <property type="project" value="TreeGrafter"/>
</dbReference>
<feature type="domain" description="Malonyl-CoA:ACP transacylase (MAT)" evidence="6">
    <location>
        <begin position="6"/>
        <end position="301"/>
    </location>
</feature>
<dbReference type="SMART" id="SM00827">
    <property type="entry name" value="PKS_AT"/>
    <property type="match status" value="1"/>
</dbReference>
<dbReference type="EC" id="2.3.1.39" evidence="4"/>